<evidence type="ECO:0000313" key="3">
    <source>
        <dbReference type="Proteomes" id="UP000031847"/>
    </source>
</evidence>
<organism evidence="1 3">
    <name type="scientific">Lactococcus lactis subsp. lactis</name>
    <name type="common">Streptococcus lactis</name>
    <dbReference type="NCBI Taxonomy" id="1360"/>
    <lineage>
        <taxon>Bacteria</taxon>
        <taxon>Bacillati</taxon>
        <taxon>Bacillota</taxon>
        <taxon>Bacilli</taxon>
        <taxon>Lactobacillales</taxon>
        <taxon>Streptococcaceae</taxon>
        <taxon>Lactococcus</taxon>
    </lineage>
</organism>
<reference evidence="1 3" key="1">
    <citation type="submission" date="2015-01" db="EMBL/GenBank/DDBJ databases">
        <title>Lactococcus lactis subsp.lactis JCM 5805 whole genome shotgun sequence.</title>
        <authorList>
            <person name="Fujii T."/>
            <person name="Tomita Y."/>
            <person name="Ikushima S."/>
            <person name="Fujiwara D."/>
        </authorList>
    </citation>
    <scope>NUCLEOTIDE SEQUENCE [LARGE SCALE GENOMIC DNA]</scope>
    <source>
        <strain evidence="1 3">JCM 5805</strain>
    </source>
</reference>
<dbReference type="EMBL" id="LKLW01000090">
    <property type="protein sequence ID" value="KSU26529.1"/>
    <property type="molecule type" value="Genomic_DNA"/>
</dbReference>
<protein>
    <submittedName>
        <fullName evidence="1">Spore coat assembly protein</fullName>
    </submittedName>
</protein>
<dbReference type="EMBL" id="BBSI01000022">
    <property type="protein sequence ID" value="GAM80323.1"/>
    <property type="molecule type" value="Genomic_DNA"/>
</dbReference>
<dbReference type="PATRIC" id="fig|1360.116.peg.1258"/>
<proteinExistence type="predicted"/>
<dbReference type="AlphaFoldDB" id="A0A0B8QZG9"/>
<evidence type="ECO:0000313" key="2">
    <source>
        <dbReference type="EMBL" id="KSU26529.1"/>
    </source>
</evidence>
<sequence length="594" mass="68839">MEKDISFTKYIKKHFLSALFNVVNAHLEKTSHDSLQDLEVRTVYIEDVPLMRLNFDVVVVAKLVMGENLFDFWLRISCTGDLEKRLEDFQVLSVSAYQGKPSYQKPLSDTLLPYLHRKQLDEVASGIIKQYYPEALLTNQVLDAMKFAQNLGLDIKMRKLSKAGTIFGETIFTDTKVEIYDKISDSMVEEEIKGGTILIDPSHYLTRNYGAVNNTIVHECVHWLLHRKAFTLARLFQPKMRFLRSSFSNKTTLDWIEWQANTLTPRLQMPLVPFKDKVIELQGVYHYLSGEQSNLIGEMIYVIDSLANFYHVSKMAAKIRLLDAGFEEARGIYKYVDGHYVQPYVFKRGVLSQTQTFAISLEGAIRQSATNKELQEKLETGNYLYVDSHFCLNDPKYLQTNKFGKLELTEYARHHMEECCLIFELVSQDKKTNTCFDEVLYRDANQEIRFEAHFINKKNVDEKYLIRNRVIELQKLAMSLPGSFSGTVEALIKWSELTLAKVEEQSLISERTLYRMRTDENYNVSLELILQLCIGLHLPPEISDILISRSSKRLGNMELHFLYRFLLNCCYTSTIFECNDILEAQGFSRLGKEN</sequence>
<evidence type="ECO:0000313" key="4">
    <source>
        <dbReference type="Proteomes" id="UP000052991"/>
    </source>
</evidence>
<comment type="caution">
    <text evidence="1">The sequence shown here is derived from an EMBL/GenBank/DDBJ whole genome shotgun (WGS) entry which is preliminary data.</text>
</comment>
<gene>
    <name evidence="1" type="ORF">JCM5805K_1434</name>
    <name evidence="2" type="ORF">N42_1467</name>
</gene>
<accession>A0A0B8QZG9</accession>
<name>A0A0B8QZG9_LACLL</name>
<reference evidence="2" key="3">
    <citation type="journal article" date="2017" name="Genome Announc.">
        <title>Draft Genome Sequences of 24 Lactococcus lactis Strains.</title>
        <authorList>
            <person name="Backus L."/>
            <person name="Wels M."/>
            <person name="Boekhorst J."/>
            <person name="Dijkstra A.R."/>
            <person name="Beerthuyzen M."/>
            <person name="Kelly W.J."/>
            <person name="Siezen R.J."/>
            <person name="van Hijum S.A."/>
            <person name="Bachmann H."/>
        </authorList>
    </citation>
    <scope>NUCLEOTIDE SEQUENCE</scope>
    <source>
        <strain evidence="2">N42</strain>
    </source>
</reference>
<dbReference type="Proteomes" id="UP000031847">
    <property type="component" value="Unassembled WGS sequence"/>
</dbReference>
<reference evidence="4" key="2">
    <citation type="submission" date="2015-10" db="EMBL/GenBank/DDBJ databases">
        <title>Draft Genome Sequences of 11 Lactococcus lactis subspecies cremoris strains.</title>
        <authorList>
            <person name="Wels M."/>
            <person name="Backus L."/>
            <person name="Boekhorst J."/>
            <person name="Dijkstra A."/>
            <person name="Beerthuizen M."/>
            <person name="Kelly W."/>
            <person name="Siezen R."/>
            <person name="Bachmann H."/>
            <person name="Van Hijum S."/>
        </authorList>
    </citation>
    <scope>NUCLEOTIDE SEQUENCE [LARGE SCALE GENOMIC DNA]</scope>
    <source>
        <strain evidence="4">N42</strain>
    </source>
</reference>
<dbReference type="RefSeq" id="WP_025016764.1">
    <property type="nucleotide sequence ID" value="NZ_BAABQR010000002.1"/>
</dbReference>
<evidence type="ECO:0000313" key="1">
    <source>
        <dbReference type="EMBL" id="GAM80323.1"/>
    </source>
</evidence>
<dbReference type="Proteomes" id="UP000052991">
    <property type="component" value="Unassembled WGS sequence"/>
</dbReference>